<sequence length="213" mass="24980">MFAASNTAPPYISQWEKYSSTLNLDTFRKLLPVHDNILKVLGQVIPATVIRLSKKHYNQIIPILYRHIKFDSFNTERFLRGWTLPGHPQEEIHWNNRQKEMMKHVKTISFLDEGSMIVFNRMIFAYHQLIKNDDILTNFFVQITHIQLGQQLVIASGRKWSEGDDSSAALAILLGSFYFYLNRYNVCFDVPEDTCTEERKKLIIRCESHGRRT</sequence>
<gene>
    <name evidence="1" type="ORF">L486_02877</name>
</gene>
<dbReference type="InterPro" id="IPR022235">
    <property type="entry name" value="DUF3760"/>
</dbReference>
<name>A0A1B9IXD4_9TREE</name>
<organism evidence="1 2">
    <name type="scientific">Kwoniella mangroviensis CBS 10435</name>
    <dbReference type="NCBI Taxonomy" id="1331196"/>
    <lineage>
        <taxon>Eukaryota</taxon>
        <taxon>Fungi</taxon>
        <taxon>Dikarya</taxon>
        <taxon>Basidiomycota</taxon>
        <taxon>Agaricomycotina</taxon>
        <taxon>Tremellomycetes</taxon>
        <taxon>Tremellales</taxon>
        <taxon>Cryptococcaceae</taxon>
        <taxon>Kwoniella</taxon>
    </lineage>
</organism>
<evidence type="ECO:0000313" key="1">
    <source>
        <dbReference type="EMBL" id="OCF60197.1"/>
    </source>
</evidence>
<dbReference type="EMBL" id="KI669460">
    <property type="protein sequence ID" value="OCF60197.1"/>
    <property type="molecule type" value="Genomic_DNA"/>
</dbReference>
<reference evidence="2" key="2">
    <citation type="submission" date="2013-12" db="EMBL/GenBank/DDBJ databases">
        <title>Evolution of pathogenesis and genome organization in the Tremellales.</title>
        <authorList>
            <person name="Cuomo C."/>
            <person name="Litvintseva A."/>
            <person name="Heitman J."/>
            <person name="Chen Y."/>
            <person name="Sun S."/>
            <person name="Springer D."/>
            <person name="Dromer F."/>
            <person name="Young S."/>
            <person name="Zeng Q."/>
            <person name="Chapman S."/>
            <person name="Gujja S."/>
            <person name="Saif S."/>
            <person name="Birren B."/>
        </authorList>
    </citation>
    <scope>NUCLEOTIDE SEQUENCE [LARGE SCALE GENOMIC DNA]</scope>
    <source>
        <strain evidence="2">CBS 10435</strain>
    </source>
</reference>
<dbReference type="AlphaFoldDB" id="A0A1B9IXD4"/>
<evidence type="ECO:0000313" key="2">
    <source>
        <dbReference type="Proteomes" id="UP000092583"/>
    </source>
</evidence>
<dbReference type="OrthoDB" id="5311116at2759"/>
<dbReference type="Pfam" id="PF12586">
    <property type="entry name" value="DUF3760"/>
    <property type="match status" value="1"/>
</dbReference>
<reference evidence="1 2" key="1">
    <citation type="submission" date="2013-07" db="EMBL/GenBank/DDBJ databases">
        <title>The Genome Sequence of Kwoniella mangroviensis CBS10435.</title>
        <authorList>
            <consortium name="The Broad Institute Genome Sequencing Platform"/>
            <person name="Cuomo C."/>
            <person name="Litvintseva A."/>
            <person name="Chen Y."/>
            <person name="Heitman J."/>
            <person name="Sun S."/>
            <person name="Springer D."/>
            <person name="Dromer F."/>
            <person name="Young S.K."/>
            <person name="Zeng Q."/>
            <person name="Gargeya S."/>
            <person name="Fitzgerald M."/>
            <person name="Abouelleil A."/>
            <person name="Alvarado L."/>
            <person name="Berlin A.M."/>
            <person name="Chapman S.B."/>
            <person name="Dewar J."/>
            <person name="Goldberg J."/>
            <person name="Griggs A."/>
            <person name="Gujja S."/>
            <person name="Hansen M."/>
            <person name="Howarth C."/>
            <person name="Imamovic A."/>
            <person name="Larimer J."/>
            <person name="McCowan C."/>
            <person name="Murphy C."/>
            <person name="Pearson M."/>
            <person name="Priest M."/>
            <person name="Roberts A."/>
            <person name="Saif S."/>
            <person name="Shea T."/>
            <person name="Sykes S."/>
            <person name="Wortman J."/>
            <person name="Nusbaum C."/>
            <person name="Birren B."/>
        </authorList>
    </citation>
    <scope>NUCLEOTIDE SEQUENCE [LARGE SCALE GENOMIC DNA]</scope>
    <source>
        <strain evidence="1 2">CBS 10435</strain>
    </source>
</reference>
<keyword evidence="2" id="KW-1185">Reference proteome</keyword>
<proteinExistence type="predicted"/>
<dbReference type="Proteomes" id="UP000092583">
    <property type="component" value="Unassembled WGS sequence"/>
</dbReference>
<protein>
    <submittedName>
        <fullName evidence="1">Uncharacterized protein</fullName>
    </submittedName>
</protein>
<accession>A0A1B9IXD4</accession>